<evidence type="ECO:0000259" key="11">
    <source>
        <dbReference type="Pfam" id="PF13967"/>
    </source>
</evidence>
<comment type="subcellular location">
    <subcellularLocation>
        <location evidence="1">Membrane</location>
        <topology evidence="1">Multi-pass membrane protein</topology>
    </subcellularLocation>
</comment>
<evidence type="ECO:0008006" key="15">
    <source>
        <dbReference type="Google" id="ProtNLM"/>
    </source>
</evidence>
<evidence type="ECO:0000256" key="6">
    <source>
        <dbReference type="ARBA" id="ARBA00023136"/>
    </source>
</evidence>
<dbReference type="OrthoDB" id="1076608at2759"/>
<dbReference type="Pfam" id="PF02714">
    <property type="entry name" value="RSN1_7TM"/>
    <property type="match status" value="1"/>
</dbReference>
<evidence type="ECO:0000256" key="1">
    <source>
        <dbReference type="ARBA" id="ARBA00004141"/>
    </source>
</evidence>
<dbReference type="PANTHER" id="PTHR13018">
    <property type="entry name" value="PROBABLE MEMBRANE PROTEIN DUF221-RELATED"/>
    <property type="match status" value="1"/>
</dbReference>
<feature type="transmembrane region" description="Helical" evidence="8">
    <location>
        <begin position="414"/>
        <end position="437"/>
    </location>
</feature>
<dbReference type="InterPro" id="IPR022257">
    <property type="entry name" value="PHM7_ext"/>
</dbReference>
<keyword evidence="6 8" id="KW-0472">Membrane</keyword>
<feature type="transmembrane region" description="Helical" evidence="8">
    <location>
        <begin position="509"/>
        <end position="534"/>
    </location>
</feature>
<dbReference type="AlphaFoldDB" id="A0A397J5V8"/>
<dbReference type="Pfam" id="PF12621">
    <property type="entry name" value="PHM7_ext"/>
    <property type="match status" value="1"/>
</dbReference>
<evidence type="ECO:0000256" key="2">
    <source>
        <dbReference type="ARBA" id="ARBA00007779"/>
    </source>
</evidence>
<dbReference type="PANTHER" id="PTHR13018:SF139">
    <property type="entry name" value="PHOSPHATE METABOLISM PROTEIN 7"/>
    <property type="match status" value="1"/>
</dbReference>
<dbReference type="Proteomes" id="UP000266861">
    <property type="component" value="Unassembled WGS sequence"/>
</dbReference>
<feature type="transmembrane region" description="Helical" evidence="8">
    <location>
        <begin position="554"/>
        <end position="582"/>
    </location>
</feature>
<feature type="transmembrane region" description="Helical" evidence="8">
    <location>
        <begin position="603"/>
        <end position="621"/>
    </location>
</feature>
<evidence type="ECO:0000259" key="9">
    <source>
        <dbReference type="Pfam" id="PF02714"/>
    </source>
</evidence>
<feature type="domain" description="CSC1/OSCA1-like 7TM region" evidence="9">
    <location>
        <begin position="412"/>
        <end position="684"/>
    </location>
</feature>
<name>A0A397J5V8_9GLOM</name>
<feature type="transmembrane region" description="Helical" evidence="8">
    <location>
        <begin position="660"/>
        <end position="683"/>
    </location>
</feature>
<feature type="transmembrane region" description="Helical" evidence="8">
    <location>
        <begin position="627"/>
        <end position="648"/>
    </location>
</feature>
<feature type="coiled-coil region" evidence="7">
    <location>
        <begin position="323"/>
        <end position="357"/>
    </location>
</feature>
<feature type="transmembrane region" description="Helical" evidence="8">
    <location>
        <begin position="457"/>
        <end position="488"/>
    </location>
</feature>
<evidence type="ECO:0000259" key="10">
    <source>
        <dbReference type="Pfam" id="PF12621"/>
    </source>
</evidence>
<dbReference type="GO" id="GO:0005227">
    <property type="term" value="F:calcium-activated cation channel activity"/>
    <property type="evidence" value="ECO:0007669"/>
    <property type="project" value="InterPro"/>
</dbReference>
<keyword evidence="5 8" id="KW-1133">Transmembrane helix</keyword>
<feature type="domain" description="CSC1/OSCA1-like cytosolic" evidence="12">
    <location>
        <begin position="214"/>
        <end position="401"/>
    </location>
</feature>
<dbReference type="Pfam" id="PF13967">
    <property type="entry name" value="RSN1_TM"/>
    <property type="match status" value="2"/>
</dbReference>
<dbReference type="InterPro" id="IPR027815">
    <property type="entry name" value="CSC1/OSCA1-like_cyt"/>
</dbReference>
<gene>
    <name evidence="13" type="ORF">Glove_103g218</name>
</gene>
<keyword evidence="3" id="KW-0813">Transport</keyword>
<reference evidence="13 14" key="1">
    <citation type="submission" date="2018-08" db="EMBL/GenBank/DDBJ databases">
        <title>Genome and evolution of the arbuscular mycorrhizal fungus Diversispora epigaea (formerly Glomus versiforme) and its bacterial endosymbionts.</title>
        <authorList>
            <person name="Sun X."/>
            <person name="Fei Z."/>
            <person name="Harrison M."/>
        </authorList>
    </citation>
    <scope>NUCLEOTIDE SEQUENCE [LARGE SCALE GENOMIC DNA]</scope>
    <source>
        <strain evidence="13 14">IT104</strain>
    </source>
</reference>
<keyword evidence="7" id="KW-0175">Coiled coil</keyword>
<sequence>MTDSSSDQVSADSSVSAFTSALIFNGAITLGLYITFDIIRKRVKKVYEPRSYLLSRSKGFKSPPGGLLTWISAIFKAHGNGGDEEERNEGKHKDKFKDKDRRLEDQIIISKIGLDAFMFIRFMRMFMIIFMIFTIIGIGVILPINYIGQSNLPGLKQFTMGNILDNNRLYVHVGAAYIFTGIILYMIYRETDIYIKLRHTYCATHEHQKSLRATTIYVPDIPSHLIHNVEELKKLFEIFPGGVKKIWYNRYPQKLIEAQSERQKIIMGLEAAETAFILNYDKKSTESKELDDDNLKQFRPAQRTKTGMKQDAIESNRKRLVKFNHHVEELKQKEQEKQQLEQQKHKKSNLLDDYVLNNPLIFSNLNSAFIQFNNYMGAQLAANSTTTRITGISPDDVIWENLNIAYSQRLIRKVISISITTALILVWLILVTFVAAVSKLSKLGETISFLEPAIDSLPISVLGIIEGILPALAISILMIILSIVLRALSKFEGIITYSGVEISLQKKYYFFLIVNVLLVTTFANGIFEALPALIDSPTSIINTLATNLPLASTFFLTYVLLSISGSAVELLQIGPLVMYILFKKLSNTPRKVWQNEKQMKMKDWGTTFPPHILIAVIGLVYSSIQPIILPIVTIHFLFFFLAYKYNFFYVYNQIFRNDGLLFPIGISQFYIGIYIYQLVMIGLMFLNEAFIPGVLMVVLLGLTIISIILNKKFVFQRNPYAKFLSGKFILSEIDIFDSKISIRDTSFEGDDDSNVGGGATKRKEGSEEEIQVIKKEAAPRIETEEEENYYTNPAFNTIQPSVWLPQDPAKLSIKEIEECQNQGIKATNRGAVLQNNQIVVDLNDVPAEIEFVTHYYFGEYIREDDYLH</sequence>
<proteinExistence type="inferred from homology"/>
<feature type="domain" description="CSC1/OSCA1-like N-terminal transmembrane" evidence="11">
    <location>
        <begin position="103"/>
        <end position="190"/>
    </location>
</feature>
<comment type="similarity">
    <text evidence="2">Belongs to the CSC1 (TC 1.A.17) family.</text>
</comment>
<dbReference type="Pfam" id="PF14703">
    <property type="entry name" value="PHM7_cyt"/>
    <property type="match status" value="1"/>
</dbReference>
<feature type="domain" description="10TM putative phosphate transporter extracellular tail" evidence="10">
    <location>
        <begin position="779"/>
        <end position="837"/>
    </location>
</feature>
<organism evidence="13 14">
    <name type="scientific">Diversispora epigaea</name>
    <dbReference type="NCBI Taxonomy" id="1348612"/>
    <lineage>
        <taxon>Eukaryota</taxon>
        <taxon>Fungi</taxon>
        <taxon>Fungi incertae sedis</taxon>
        <taxon>Mucoromycota</taxon>
        <taxon>Glomeromycotina</taxon>
        <taxon>Glomeromycetes</taxon>
        <taxon>Diversisporales</taxon>
        <taxon>Diversisporaceae</taxon>
        <taxon>Diversispora</taxon>
    </lineage>
</organism>
<evidence type="ECO:0000256" key="4">
    <source>
        <dbReference type="ARBA" id="ARBA00022692"/>
    </source>
</evidence>
<evidence type="ECO:0000256" key="3">
    <source>
        <dbReference type="ARBA" id="ARBA00022448"/>
    </source>
</evidence>
<keyword evidence="4 8" id="KW-0812">Transmembrane</keyword>
<evidence type="ECO:0000256" key="7">
    <source>
        <dbReference type="SAM" id="Coils"/>
    </source>
</evidence>
<comment type="caution">
    <text evidence="13">The sequence shown here is derived from an EMBL/GenBank/DDBJ whole genome shotgun (WGS) entry which is preliminary data.</text>
</comment>
<evidence type="ECO:0000256" key="5">
    <source>
        <dbReference type="ARBA" id="ARBA00022989"/>
    </source>
</evidence>
<keyword evidence="14" id="KW-1185">Reference proteome</keyword>
<evidence type="ECO:0000256" key="8">
    <source>
        <dbReference type="SAM" id="Phobius"/>
    </source>
</evidence>
<dbReference type="InterPro" id="IPR045122">
    <property type="entry name" value="Csc1-like"/>
</dbReference>
<dbReference type="InterPro" id="IPR003864">
    <property type="entry name" value="CSC1/OSCA1-like_7TM"/>
</dbReference>
<feature type="transmembrane region" description="Helical" evidence="8">
    <location>
        <begin position="126"/>
        <end position="149"/>
    </location>
</feature>
<evidence type="ECO:0000313" key="14">
    <source>
        <dbReference type="Proteomes" id="UP000266861"/>
    </source>
</evidence>
<feature type="domain" description="CSC1/OSCA1-like N-terminal transmembrane" evidence="11">
    <location>
        <begin position="17"/>
        <end position="77"/>
    </location>
</feature>
<feature type="transmembrane region" description="Helical" evidence="8">
    <location>
        <begin position="15"/>
        <end position="36"/>
    </location>
</feature>
<evidence type="ECO:0000259" key="12">
    <source>
        <dbReference type="Pfam" id="PF14703"/>
    </source>
</evidence>
<feature type="transmembrane region" description="Helical" evidence="8">
    <location>
        <begin position="689"/>
        <end position="709"/>
    </location>
</feature>
<dbReference type="InterPro" id="IPR032880">
    <property type="entry name" value="CSC1/OSCA1-like_N"/>
</dbReference>
<protein>
    <recommendedName>
        <fullName evidence="15">CSC1/OSCA1-like 7TM region domain-containing protein</fullName>
    </recommendedName>
</protein>
<evidence type="ECO:0000313" key="13">
    <source>
        <dbReference type="EMBL" id="RHZ82817.1"/>
    </source>
</evidence>
<dbReference type="STRING" id="1348612.A0A397J5V8"/>
<dbReference type="EMBL" id="PQFF01000096">
    <property type="protein sequence ID" value="RHZ82817.1"/>
    <property type="molecule type" value="Genomic_DNA"/>
</dbReference>
<dbReference type="GO" id="GO:0005886">
    <property type="term" value="C:plasma membrane"/>
    <property type="evidence" value="ECO:0007669"/>
    <property type="project" value="TreeGrafter"/>
</dbReference>
<feature type="transmembrane region" description="Helical" evidence="8">
    <location>
        <begin position="169"/>
        <end position="188"/>
    </location>
</feature>
<accession>A0A397J5V8</accession>